<evidence type="ECO:0000313" key="3">
    <source>
        <dbReference type="Proteomes" id="UP000038009"/>
    </source>
</evidence>
<evidence type="ECO:0000256" key="1">
    <source>
        <dbReference type="SAM" id="MobiDB-lite"/>
    </source>
</evidence>
<feature type="region of interest" description="Disordered" evidence="1">
    <location>
        <begin position="401"/>
        <end position="423"/>
    </location>
</feature>
<proteinExistence type="predicted"/>
<protein>
    <submittedName>
        <fullName evidence="2">Uncharacterized protein</fullName>
    </submittedName>
</protein>
<feature type="region of interest" description="Disordered" evidence="1">
    <location>
        <begin position="197"/>
        <end position="269"/>
    </location>
</feature>
<organism evidence="2 3">
    <name type="scientific">Leptomonas seymouri</name>
    <dbReference type="NCBI Taxonomy" id="5684"/>
    <lineage>
        <taxon>Eukaryota</taxon>
        <taxon>Discoba</taxon>
        <taxon>Euglenozoa</taxon>
        <taxon>Kinetoplastea</taxon>
        <taxon>Metakinetoplastina</taxon>
        <taxon>Trypanosomatida</taxon>
        <taxon>Trypanosomatidae</taxon>
        <taxon>Leishmaniinae</taxon>
        <taxon>Leptomonas</taxon>
    </lineage>
</organism>
<feature type="compositionally biased region" description="Polar residues" evidence="1">
    <location>
        <begin position="499"/>
        <end position="509"/>
    </location>
</feature>
<dbReference type="Proteomes" id="UP000038009">
    <property type="component" value="Unassembled WGS sequence"/>
</dbReference>
<evidence type="ECO:0000313" key="2">
    <source>
        <dbReference type="EMBL" id="KPI89595.1"/>
    </source>
</evidence>
<gene>
    <name evidence="2" type="ORF">ABL78_1260</name>
</gene>
<feature type="compositionally biased region" description="Basic residues" evidence="1">
    <location>
        <begin position="208"/>
        <end position="217"/>
    </location>
</feature>
<keyword evidence="3" id="KW-1185">Reference proteome</keyword>
<accession>A0A0N1IM69</accession>
<dbReference type="OMA" id="PHSFRRC"/>
<feature type="region of interest" description="Disordered" evidence="1">
    <location>
        <begin position="478"/>
        <end position="509"/>
    </location>
</feature>
<dbReference type="VEuPathDB" id="TriTrypDB:Lsey_0020_0090"/>
<comment type="caution">
    <text evidence="2">The sequence shown here is derived from an EMBL/GenBank/DDBJ whole genome shotgun (WGS) entry which is preliminary data.</text>
</comment>
<feature type="compositionally biased region" description="Low complexity" evidence="1">
    <location>
        <begin position="479"/>
        <end position="489"/>
    </location>
</feature>
<sequence length="509" mass="56471">MQSGGACACRRSAGEQKMHRHPSNRPPCCCENRCTCPHCHGGPTPHPNSHSRFHHSGGKGDSAREEAVFHNGDLRSARRCTSCMPEQVELGKADFFARQQRCEKAREGEQLRRAALAESVGRRCVGGNRPLYASTFSEILRRRNNLHYQAAVDAEYDARRRELQVELDARRGEIAAMQRAHEERRMEAACCESEAARRCRQGSPPQRGSRRHSRSARHALPPHSHGQHNDPCPALPPALQHLKESEAPPANNSYSCGDRTPPPLRDHHHHRWGWQRGPCEQRVCDNRRPPSPWKHEERLPSYTDGDVPPSAAPHHPQPEHRTLPQHEADECPPPPPRRRACSPHHSPQLAGGAASACPSCGCPLMSACDIVSMIAAGKLDNSVACPSCGFIGGTLRCSASHRALPPRGPSSEGDDKRRRDRRGQCCRAWPRSHSADSSSSSPAFLIGPMFGRKVFITDDIYRDRRARYLAEWEARGAVRRVPPSSRSPSAPLPERTPKWRTTGSGCCAE</sequence>
<name>A0A0N1IM69_LEPSE</name>
<dbReference type="AlphaFoldDB" id="A0A0N1IM69"/>
<feature type="compositionally biased region" description="Basic and acidic residues" evidence="1">
    <location>
        <begin position="288"/>
        <end position="299"/>
    </location>
</feature>
<reference evidence="2 3" key="1">
    <citation type="journal article" date="2015" name="PLoS Pathog.">
        <title>Leptomonas seymouri: Adaptations to the Dixenous Life Cycle Analyzed by Genome Sequencing, Transcriptome Profiling and Co-infection with Leishmania donovani.</title>
        <authorList>
            <person name="Kraeva N."/>
            <person name="Butenko A."/>
            <person name="Hlavacova J."/>
            <person name="Kostygov A."/>
            <person name="Myskova J."/>
            <person name="Grybchuk D."/>
            <person name="Lestinova T."/>
            <person name="Votypka J."/>
            <person name="Volf P."/>
            <person name="Opperdoes F."/>
            <person name="Flegontov P."/>
            <person name="Lukes J."/>
            <person name="Yurchenko V."/>
        </authorList>
    </citation>
    <scope>NUCLEOTIDE SEQUENCE [LARGE SCALE GENOMIC DNA]</scope>
    <source>
        <strain evidence="2 3">ATCC 30220</strain>
    </source>
</reference>
<feature type="compositionally biased region" description="Basic and acidic residues" evidence="1">
    <location>
        <begin position="316"/>
        <end position="329"/>
    </location>
</feature>
<dbReference type="OrthoDB" id="266803at2759"/>
<feature type="region of interest" description="Disordered" evidence="1">
    <location>
        <begin position="288"/>
        <end position="348"/>
    </location>
</feature>
<dbReference type="EMBL" id="LJSK01000020">
    <property type="protein sequence ID" value="KPI89595.1"/>
    <property type="molecule type" value="Genomic_DNA"/>
</dbReference>